<dbReference type="PANTHER" id="PTHR30572">
    <property type="entry name" value="MEMBRANE COMPONENT OF TRANSPORTER-RELATED"/>
    <property type="match status" value="1"/>
</dbReference>
<name>A0A6N7VQT8_9ACTO</name>
<keyword evidence="5 7" id="KW-0472">Membrane</keyword>
<feature type="transmembrane region" description="Helical" evidence="7">
    <location>
        <begin position="351"/>
        <end position="372"/>
    </location>
</feature>
<evidence type="ECO:0000256" key="3">
    <source>
        <dbReference type="ARBA" id="ARBA00022692"/>
    </source>
</evidence>
<comment type="similarity">
    <text evidence="6">Belongs to the ABC-4 integral membrane protein family.</text>
</comment>
<dbReference type="GO" id="GO:0005886">
    <property type="term" value="C:plasma membrane"/>
    <property type="evidence" value="ECO:0007669"/>
    <property type="project" value="UniProtKB-SubCell"/>
</dbReference>
<evidence type="ECO:0000256" key="4">
    <source>
        <dbReference type="ARBA" id="ARBA00022989"/>
    </source>
</evidence>
<feature type="transmembrane region" description="Helical" evidence="7">
    <location>
        <begin position="401"/>
        <end position="421"/>
    </location>
</feature>
<evidence type="ECO:0000256" key="2">
    <source>
        <dbReference type="ARBA" id="ARBA00022475"/>
    </source>
</evidence>
<dbReference type="InterPro" id="IPR003838">
    <property type="entry name" value="ABC3_permease_C"/>
</dbReference>
<dbReference type="PANTHER" id="PTHR30572:SF4">
    <property type="entry name" value="ABC TRANSPORTER PERMEASE YTRF"/>
    <property type="match status" value="1"/>
</dbReference>
<sequence>MKGLLRANMRHHGRRYVATMGAVAIAVAFIMLALSFAAGMGAGAKKALIGEYENIDVAVVADPDADLFNIENYEVVARQVQDVDGVKAVAPKVSFYAQVAADDVVLNTRSAPDFPGFVEVEYAEGERPHTGQVSVDRSIADALKLSVGDTIAVDNAFGGEDKPLELTVSGIYGTGGLITMANNQMLMNPADFDALVGTASADAVLIKGNPDLTDAQQQKLADAVAAALGTDTGLLVQTKSEVIDAGLSGINMDMASMNMVVMVFPLIAAIVAIIVVGTTFQVIVQQRLREMALLRCLGATPKQVRRLILGESAAVGAVASAIGVVVGGLLGALVIWLVGLVPTFVTALDAVVTWTMLWVFLLGVVITVISGIRPALKVGRIEPIQALANADVPAVKRGVGWWARLIIGAIMAVGAGAVMVWQAPHQTTASFGMAFVSGIVSLVGLIVLLSAAFPWFVAALAYPLRGVTGRMARGNLLRNPGRTAATGVSVVIGVSLIVTMMVGAYSLRQTMDTNLDRLMPTDVVITTHGDLSAAQVDEVSSVPGVAKALPLRMHVWSGEGEPPVTANGESTALVDIDALVEVARTDITAPDSSQVAVNLDSGYESGDEVELCGENTCQKLTALPVTYVDLGALAVTSDVFDALAPDAPIKQIVAQLTDVRDHAGIVADIQRVDSSFSVSGAAPMRAEFENIITIVLAVVVGLLAVSVLVALVGVSNTLSLSVVERTRENGLLRALGMTRRQVSRLLTVEALVISVVGALLGIAAGIFFGAIGMTAIPAEFTELVIAVPWLQIAIVLVVAVVAAVIASWLPGRRASQVSPVEALATD</sequence>
<organism evidence="9 10">
    <name type="scientific">Scrofimicrobium canadense</name>
    <dbReference type="NCBI Taxonomy" id="2652290"/>
    <lineage>
        <taxon>Bacteria</taxon>
        <taxon>Bacillati</taxon>
        <taxon>Actinomycetota</taxon>
        <taxon>Actinomycetes</taxon>
        <taxon>Actinomycetales</taxon>
        <taxon>Actinomycetaceae</taxon>
        <taxon>Scrofimicrobium</taxon>
    </lineage>
</organism>
<dbReference type="EMBL" id="VULO01000005">
    <property type="protein sequence ID" value="MSS84094.1"/>
    <property type="molecule type" value="Genomic_DNA"/>
</dbReference>
<evidence type="ECO:0000259" key="8">
    <source>
        <dbReference type="Pfam" id="PF02687"/>
    </source>
</evidence>
<evidence type="ECO:0000256" key="1">
    <source>
        <dbReference type="ARBA" id="ARBA00004651"/>
    </source>
</evidence>
<protein>
    <submittedName>
        <fullName evidence="9">FtsX-like permease family protein</fullName>
    </submittedName>
</protein>
<feature type="domain" description="ABC3 transporter permease C-terminal" evidence="8">
    <location>
        <begin position="262"/>
        <end position="383"/>
    </location>
</feature>
<keyword evidence="3 7" id="KW-0812">Transmembrane</keyword>
<feature type="transmembrane region" description="Helical" evidence="7">
    <location>
        <begin position="745"/>
        <end position="771"/>
    </location>
</feature>
<dbReference type="AlphaFoldDB" id="A0A6N7VQT8"/>
<comment type="caution">
    <text evidence="9">The sequence shown here is derived from an EMBL/GenBank/DDBJ whole genome shotgun (WGS) entry which is preliminary data.</text>
</comment>
<proteinExistence type="inferred from homology"/>
<feature type="transmembrane region" description="Helical" evidence="7">
    <location>
        <begin position="783"/>
        <end position="809"/>
    </location>
</feature>
<feature type="transmembrane region" description="Helical" evidence="7">
    <location>
        <begin position="259"/>
        <end position="284"/>
    </location>
</feature>
<comment type="subcellular location">
    <subcellularLocation>
        <location evidence="1">Cell membrane</location>
        <topology evidence="1">Multi-pass membrane protein</topology>
    </subcellularLocation>
</comment>
<dbReference type="Pfam" id="PF02687">
    <property type="entry name" value="FtsX"/>
    <property type="match status" value="2"/>
</dbReference>
<feature type="domain" description="ABC3 transporter permease C-terminal" evidence="8">
    <location>
        <begin position="702"/>
        <end position="819"/>
    </location>
</feature>
<reference evidence="9 10" key="1">
    <citation type="submission" date="2019-08" db="EMBL/GenBank/DDBJ databases">
        <title>In-depth cultivation of the pig gut microbiome towards novel bacterial diversity and tailored functional studies.</title>
        <authorList>
            <person name="Wylensek D."/>
            <person name="Hitch T.C.A."/>
            <person name="Clavel T."/>
        </authorList>
    </citation>
    <scope>NUCLEOTIDE SEQUENCE [LARGE SCALE GENOMIC DNA]</scope>
    <source>
        <strain evidence="9 10">WB03_NA08</strain>
    </source>
</reference>
<evidence type="ECO:0000256" key="5">
    <source>
        <dbReference type="ARBA" id="ARBA00023136"/>
    </source>
</evidence>
<dbReference type="GO" id="GO:0022857">
    <property type="term" value="F:transmembrane transporter activity"/>
    <property type="evidence" value="ECO:0007669"/>
    <property type="project" value="TreeGrafter"/>
</dbReference>
<dbReference type="Proteomes" id="UP000470875">
    <property type="component" value="Unassembled WGS sequence"/>
</dbReference>
<feature type="transmembrane region" description="Helical" evidence="7">
    <location>
        <begin position="483"/>
        <end position="507"/>
    </location>
</feature>
<evidence type="ECO:0000313" key="10">
    <source>
        <dbReference type="Proteomes" id="UP000470875"/>
    </source>
</evidence>
<feature type="transmembrane region" description="Helical" evidence="7">
    <location>
        <begin position="313"/>
        <end position="339"/>
    </location>
</feature>
<gene>
    <name evidence="9" type="ORF">FYJ24_04795</name>
</gene>
<accession>A0A6N7VQT8</accession>
<evidence type="ECO:0000256" key="6">
    <source>
        <dbReference type="ARBA" id="ARBA00038076"/>
    </source>
</evidence>
<evidence type="ECO:0000256" key="7">
    <source>
        <dbReference type="SAM" id="Phobius"/>
    </source>
</evidence>
<dbReference type="RefSeq" id="WP_154544135.1">
    <property type="nucleotide sequence ID" value="NZ_VULO01000005.1"/>
</dbReference>
<evidence type="ECO:0000313" key="9">
    <source>
        <dbReference type="EMBL" id="MSS84094.1"/>
    </source>
</evidence>
<dbReference type="InterPro" id="IPR050250">
    <property type="entry name" value="Macrolide_Exporter_MacB"/>
</dbReference>
<keyword evidence="2" id="KW-1003">Cell membrane</keyword>
<feature type="transmembrane region" description="Helical" evidence="7">
    <location>
        <begin position="433"/>
        <end position="462"/>
    </location>
</feature>
<keyword evidence="10" id="KW-1185">Reference proteome</keyword>
<feature type="transmembrane region" description="Helical" evidence="7">
    <location>
        <begin position="691"/>
        <end position="724"/>
    </location>
</feature>
<keyword evidence="4 7" id="KW-1133">Transmembrane helix</keyword>